<proteinExistence type="predicted"/>
<keyword evidence="1" id="KW-0805">Transcription regulation</keyword>
<sequence>MDRDIFICHNCPMTRTMATIGTKWKPIIIYTIGKKKVRFGVIHAKMGIISKKVLTDQLRELEEDGIVKREVFKELPPRVEYSLTPKGLELLPILNMLTRWNQKHHGNTSGKGLRVR</sequence>
<evidence type="ECO:0000313" key="5">
    <source>
        <dbReference type="EMBL" id="PSL32285.1"/>
    </source>
</evidence>
<keyword evidence="2" id="KW-0238">DNA-binding</keyword>
<reference evidence="5 6" key="1">
    <citation type="submission" date="2018-03" db="EMBL/GenBank/DDBJ databases">
        <title>Genomic Encyclopedia of Archaeal and Bacterial Type Strains, Phase II (KMG-II): from individual species to whole genera.</title>
        <authorList>
            <person name="Goeker M."/>
        </authorList>
    </citation>
    <scope>NUCLEOTIDE SEQUENCE [LARGE SCALE GENOMIC DNA]</scope>
    <source>
        <strain evidence="5 6">DSM 18107</strain>
    </source>
</reference>
<dbReference type="EMBL" id="PYGK01000004">
    <property type="protein sequence ID" value="PSL32285.1"/>
    <property type="molecule type" value="Genomic_DNA"/>
</dbReference>
<dbReference type="GO" id="GO:0003677">
    <property type="term" value="F:DNA binding"/>
    <property type="evidence" value="ECO:0007669"/>
    <property type="project" value="UniProtKB-KW"/>
</dbReference>
<name>A0A2P8GEG1_9BACT</name>
<dbReference type="PANTHER" id="PTHR33204">
    <property type="entry name" value="TRANSCRIPTIONAL REGULATOR, MARR FAMILY"/>
    <property type="match status" value="1"/>
</dbReference>
<evidence type="ECO:0000313" key="6">
    <source>
        <dbReference type="Proteomes" id="UP000240978"/>
    </source>
</evidence>
<dbReference type="PANTHER" id="PTHR33204:SF29">
    <property type="entry name" value="TRANSCRIPTIONAL REGULATOR"/>
    <property type="match status" value="1"/>
</dbReference>
<evidence type="ECO:0000259" key="4">
    <source>
        <dbReference type="PROSITE" id="PS51118"/>
    </source>
</evidence>
<evidence type="ECO:0000256" key="1">
    <source>
        <dbReference type="ARBA" id="ARBA00023015"/>
    </source>
</evidence>
<feature type="domain" description="HTH hxlR-type" evidence="4">
    <location>
        <begin position="11"/>
        <end position="109"/>
    </location>
</feature>
<dbReference type="Pfam" id="PF01638">
    <property type="entry name" value="HxlR"/>
    <property type="match status" value="1"/>
</dbReference>
<dbReference type="InterPro" id="IPR002577">
    <property type="entry name" value="HTH_HxlR"/>
</dbReference>
<dbReference type="SUPFAM" id="SSF46785">
    <property type="entry name" value="Winged helix' DNA-binding domain"/>
    <property type="match status" value="1"/>
</dbReference>
<comment type="caution">
    <text evidence="5">The sequence shown here is derived from an EMBL/GenBank/DDBJ whole genome shotgun (WGS) entry which is preliminary data.</text>
</comment>
<evidence type="ECO:0000256" key="2">
    <source>
        <dbReference type="ARBA" id="ARBA00023125"/>
    </source>
</evidence>
<dbReference type="InterPro" id="IPR036388">
    <property type="entry name" value="WH-like_DNA-bd_sf"/>
</dbReference>
<accession>A0A2P8GEG1</accession>
<keyword evidence="3" id="KW-0804">Transcription</keyword>
<keyword evidence="6" id="KW-1185">Reference proteome</keyword>
<dbReference type="AlphaFoldDB" id="A0A2P8GEG1"/>
<evidence type="ECO:0000256" key="3">
    <source>
        <dbReference type="ARBA" id="ARBA00023163"/>
    </source>
</evidence>
<dbReference type="PROSITE" id="PS51118">
    <property type="entry name" value="HTH_HXLR"/>
    <property type="match status" value="1"/>
</dbReference>
<organism evidence="5 6">
    <name type="scientific">Chitinophaga ginsengisoli</name>
    <dbReference type="NCBI Taxonomy" id="363837"/>
    <lineage>
        <taxon>Bacteria</taxon>
        <taxon>Pseudomonadati</taxon>
        <taxon>Bacteroidota</taxon>
        <taxon>Chitinophagia</taxon>
        <taxon>Chitinophagales</taxon>
        <taxon>Chitinophagaceae</taxon>
        <taxon>Chitinophaga</taxon>
    </lineage>
</organism>
<gene>
    <name evidence="5" type="ORF">CLV42_104588</name>
</gene>
<dbReference type="Proteomes" id="UP000240978">
    <property type="component" value="Unassembled WGS sequence"/>
</dbReference>
<dbReference type="Gene3D" id="1.10.10.10">
    <property type="entry name" value="Winged helix-like DNA-binding domain superfamily/Winged helix DNA-binding domain"/>
    <property type="match status" value="1"/>
</dbReference>
<dbReference type="InterPro" id="IPR036390">
    <property type="entry name" value="WH_DNA-bd_sf"/>
</dbReference>
<protein>
    <submittedName>
        <fullName evidence="5">HxlR family transcriptional regulator</fullName>
    </submittedName>
</protein>